<evidence type="ECO:0000313" key="2">
    <source>
        <dbReference type="EMBL" id="SDW91144.1"/>
    </source>
</evidence>
<dbReference type="Pfam" id="PF09347">
    <property type="entry name" value="DUF1989"/>
    <property type="match status" value="1"/>
</dbReference>
<organism evidence="2 3">
    <name type="scientific">Alicyclobacillus hesperidum</name>
    <dbReference type="NCBI Taxonomy" id="89784"/>
    <lineage>
        <taxon>Bacteria</taxon>
        <taxon>Bacillati</taxon>
        <taxon>Bacillota</taxon>
        <taxon>Bacilli</taxon>
        <taxon>Bacillales</taxon>
        <taxon>Alicyclobacillaceae</taxon>
        <taxon>Alicyclobacillus</taxon>
    </lineage>
</organism>
<name>A0A1H2XFB4_9BACL</name>
<accession>A0A1H2XFB4</accession>
<dbReference type="InterPro" id="IPR017792">
    <property type="entry name" value="UAAP1"/>
</dbReference>
<sequence>MICDLPLSTTLTKGGKWSARVSKGKVLRLTALEPGANVALWLYRADHPAERLNIPDTLKAQHTARLTRHHVLMSDEGRALATITEDSLGWHDPLGGITTREQIDMQYGTTCFQVHRNEWFKSGYENALIEFMRNGLDARDLVPPVNVFSKVWCDDAGGMHFDVEHCVQGAQFAIRTEMDVIVILSNTPHPLDPRTKYPSVPVRLDVEASASLGMFDSSIVCPESMRALENTLSLAALYR</sequence>
<reference evidence="3" key="1">
    <citation type="submission" date="2016-10" db="EMBL/GenBank/DDBJ databases">
        <authorList>
            <person name="Varghese N."/>
        </authorList>
    </citation>
    <scope>NUCLEOTIDE SEQUENCE [LARGE SCALE GENOMIC DNA]</scope>
    <source>
        <strain evidence="3">DSM 12489</strain>
    </source>
</reference>
<dbReference type="STRING" id="89784.SAMN04489725_1204"/>
<feature type="domain" description="DUF1989" evidence="1">
    <location>
        <begin position="10"/>
        <end position="181"/>
    </location>
</feature>
<protein>
    <recommendedName>
        <fullName evidence="1">DUF1989 domain-containing protein</fullName>
    </recommendedName>
</protein>
<dbReference type="PANTHER" id="PTHR31527:SF0">
    <property type="entry name" value="RE64534P"/>
    <property type="match status" value="1"/>
</dbReference>
<dbReference type="EMBL" id="FNOJ01000020">
    <property type="protein sequence ID" value="SDW91144.1"/>
    <property type="molecule type" value="Genomic_DNA"/>
</dbReference>
<evidence type="ECO:0000313" key="3">
    <source>
        <dbReference type="Proteomes" id="UP000182589"/>
    </source>
</evidence>
<gene>
    <name evidence="2" type="ORF">SAMN04489725_1204</name>
</gene>
<keyword evidence="3" id="KW-1185">Reference proteome</keyword>
<proteinExistence type="predicted"/>
<dbReference type="Proteomes" id="UP000182589">
    <property type="component" value="Unassembled WGS sequence"/>
</dbReference>
<evidence type="ECO:0000259" key="1">
    <source>
        <dbReference type="Pfam" id="PF09347"/>
    </source>
</evidence>
<dbReference type="RefSeq" id="WP_074693655.1">
    <property type="nucleotide sequence ID" value="NZ_FNOJ01000020.1"/>
</dbReference>
<dbReference type="PANTHER" id="PTHR31527">
    <property type="entry name" value="RE64534P"/>
    <property type="match status" value="1"/>
</dbReference>
<dbReference type="InterPro" id="IPR018959">
    <property type="entry name" value="DUF1989"/>
</dbReference>
<dbReference type="AlphaFoldDB" id="A0A1H2XFB4"/>
<dbReference type="NCBIfam" id="TIGR03425">
    <property type="entry name" value="urea_degr_2"/>
    <property type="match status" value="1"/>
</dbReference>